<keyword evidence="2" id="KW-1185">Reference proteome</keyword>
<gene>
    <name evidence="1" type="ORF">BD410DRAFT_785148</name>
</gene>
<dbReference type="InterPro" id="IPR032675">
    <property type="entry name" value="LRR_dom_sf"/>
</dbReference>
<dbReference type="SUPFAM" id="SSF52047">
    <property type="entry name" value="RNI-like"/>
    <property type="match status" value="1"/>
</dbReference>
<evidence type="ECO:0000313" key="1">
    <source>
        <dbReference type="EMBL" id="TDL25265.1"/>
    </source>
</evidence>
<protein>
    <recommendedName>
        <fullName evidence="3">F-box domain-containing protein</fullName>
    </recommendedName>
</protein>
<name>A0A4Y7QCX5_9AGAM</name>
<dbReference type="AlphaFoldDB" id="A0A4Y7QCX5"/>
<dbReference type="Gene3D" id="3.80.10.10">
    <property type="entry name" value="Ribonuclease Inhibitor"/>
    <property type="match status" value="1"/>
</dbReference>
<dbReference type="OrthoDB" id="2269034at2759"/>
<organism evidence="1 2">
    <name type="scientific">Rickenella mellea</name>
    <dbReference type="NCBI Taxonomy" id="50990"/>
    <lineage>
        <taxon>Eukaryota</taxon>
        <taxon>Fungi</taxon>
        <taxon>Dikarya</taxon>
        <taxon>Basidiomycota</taxon>
        <taxon>Agaricomycotina</taxon>
        <taxon>Agaricomycetes</taxon>
        <taxon>Hymenochaetales</taxon>
        <taxon>Rickenellaceae</taxon>
        <taxon>Rickenella</taxon>
    </lineage>
</organism>
<accession>A0A4Y7QCX5</accession>
<evidence type="ECO:0008006" key="3">
    <source>
        <dbReference type="Google" id="ProtNLM"/>
    </source>
</evidence>
<reference evidence="1 2" key="1">
    <citation type="submission" date="2018-06" db="EMBL/GenBank/DDBJ databases">
        <title>A transcriptomic atlas of mushroom development highlights an independent origin of complex multicellularity.</title>
        <authorList>
            <consortium name="DOE Joint Genome Institute"/>
            <person name="Krizsan K."/>
            <person name="Almasi E."/>
            <person name="Merenyi Z."/>
            <person name="Sahu N."/>
            <person name="Viragh M."/>
            <person name="Koszo T."/>
            <person name="Mondo S."/>
            <person name="Kiss B."/>
            <person name="Balint B."/>
            <person name="Kues U."/>
            <person name="Barry K."/>
            <person name="Hegedus J.C."/>
            <person name="Henrissat B."/>
            <person name="Johnson J."/>
            <person name="Lipzen A."/>
            <person name="Ohm R."/>
            <person name="Nagy I."/>
            <person name="Pangilinan J."/>
            <person name="Yan J."/>
            <person name="Xiong Y."/>
            <person name="Grigoriev I.V."/>
            <person name="Hibbett D.S."/>
            <person name="Nagy L.G."/>
        </authorList>
    </citation>
    <scope>NUCLEOTIDE SEQUENCE [LARGE SCALE GENOMIC DNA]</scope>
    <source>
        <strain evidence="1 2">SZMC22713</strain>
    </source>
</reference>
<evidence type="ECO:0000313" key="2">
    <source>
        <dbReference type="Proteomes" id="UP000294933"/>
    </source>
</evidence>
<dbReference type="STRING" id="50990.A0A4Y7QCX5"/>
<proteinExistence type="predicted"/>
<dbReference type="VEuPathDB" id="FungiDB:BD410DRAFT_785148"/>
<sequence length="475" mass="53599">MAHRKLDIDKPPESARERKASSAESLAFDVLSHIFLQCLPEKGFPAPSTKVAPMLLARIGSRWRAIAMSTPQLWTDINLSDGGSPSHDYSKDSMAAEEWRVLAGSCLLSYRIAYTKPRYELNAVLDAILPHHRQWKHMECCLSFQAWSRLHSVVSRSALNLRYLEVKGDYSSSTVWKTTVMNVTNPGCPNLQSLLLADCNIPFDLIDTGAPWLRKVVLDFRRVELTMDECCRFLHHCPNLEIFAAHCTSLEPQTTPTHGSKFIAARHLKKLCLVVELAVSWQVFDRLYAPALDTLDLADFDYDLPGYPHLPSFFGRSGARLTSMNLGLDMTGDEFRDSFRKLPALTSLQLHPDSTHDVLEALIMRPMNRILPLLECITFTSFVNSQTDLVANIVLSRWRGSNGNGLSTNTTNEKSGNWERRLRSVRLVGRVHTSHTPCSRVLIPRIKACIEEGLEVIEDDQKDTDINPWLFAANQ</sequence>
<dbReference type="EMBL" id="ML170164">
    <property type="protein sequence ID" value="TDL25265.1"/>
    <property type="molecule type" value="Genomic_DNA"/>
</dbReference>
<dbReference type="Proteomes" id="UP000294933">
    <property type="component" value="Unassembled WGS sequence"/>
</dbReference>